<feature type="domain" description="Purple acid phosphatase N-terminal" evidence="4">
    <location>
        <begin position="27"/>
        <end position="117"/>
    </location>
</feature>
<evidence type="ECO:0000259" key="2">
    <source>
        <dbReference type="Pfam" id="PF00149"/>
    </source>
</evidence>
<sequence length="437" mass="49370">MSTMVASICAVLLCLFSHVLGGFYGQPEQVHLSYGEDATTMVVTWVTKDPTNTSIVEYGTNDMNMIAKGVADLFTDGGPEKRIFYTHRVKVMNLTPGQKYMYHCGSHLGWSDIFTFTAMPPGSDWSPRFAVYGDMGNINAQSMGRLQEETQRGHFDAILHVGDMAYNMDTDNARFGDEFMRQVEAVAAYIPYMTCVGNHESAYNFSNYRERFTMPAAGGDGQNLWWSFNIGPAHIIAFSTEVYFYTSYGTAQIMNQFSWIEQDLIEANKPENRQARPWIITMGHRPAYCSNTDGDDCTKHQSIVRTGGGKSPSLETLFYKAGVDLQFWAHEHSYEREWPVYNFKVCNGSLDAPYTNPPAPVHIVTGSAGCQERHDPFIADKPDWSAIRLDDYGYTRMTIHNRTHLYMEQVSDDQDGKIVDKVMLIKDKHGPGTYNCM</sequence>
<dbReference type="Proteomes" id="UP000749559">
    <property type="component" value="Unassembled WGS sequence"/>
</dbReference>
<dbReference type="GO" id="GO:0046872">
    <property type="term" value="F:metal ion binding"/>
    <property type="evidence" value="ECO:0007669"/>
    <property type="project" value="InterPro"/>
</dbReference>
<comment type="caution">
    <text evidence="5">The sequence shown here is derived from an EMBL/GenBank/DDBJ whole genome shotgun (WGS) entry which is preliminary data.</text>
</comment>
<feature type="domain" description="Calcineurin-like phosphoesterase" evidence="2">
    <location>
        <begin position="128"/>
        <end position="334"/>
    </location>
</feature>
<dbReference type="PANTHER" id="PTHR45867:SF3">
    <property type="entry name" value="ACID PHOSPHATASE TYPE 7"/>
    <property type="match status" value="1"/>
</dbReference>
<evidence type="ECO:0000313" key="5">
    <source>
        <dbReference type="EMBL" id="CAH1793192.1"/>
    </source>
</evidence>
<feature type="domain" description="Purple acid phosphatase C-terminal" evidence="3">
    <location>
        <begin position="359"/>
        <end position="420"/>
    </location>
</feature>
<keyword evidence="1" id="KW-0732">Signal</keyword>
<dbReference type="AlphaFoldDB" id="A0A8J1Y580"/>
<protein>
    <recommendedName>
        <fullName evidence="1">Purple acid phosphatase</fullName>
        <ecNumber evidence="1">3.1.3.2</ecNumber>
    </recommendedName>
</protein>
<keyword evidence="6" id="KW-1185">Reference proteome</keyword>
<dbReference type="EMBL" id="CAIIXF020000008">
    <property type="protein sequence ID" value="CAH1793192.1"/>
    <property type="molecule type" value="Genomic_DNA"/>
</dbReference>
<dbReference type="PANTHER" id="PTHR45867">
    <property type="entry name" value="PURPLE ACID PHOSPHATASE"/>
    <property type="match status" value="1"/>
</dbReference>
<organism evidence="5 6">
    <name type="scientific">Owenia fusiformis</name>
    <name type="common">Polychaete worm</name>
    <dbReference type="NCBI Taxonomy" id="6347"/>
    <lineage>
        <taxon>Eukaryota</taxon>
        <taxon>Metazoa</taxon>
        <taxon>Spiralia</taxon>
        <taxon>Lophotrochozoa</taxon>
        <taxon>Annelida</taxon>
        <taxon>Polychaeta</taxon>
        <taxon>Sedentaria</taxon>
        <taxon>Canalipalpata</taxon>
        <taxon>Sabellida</taxon>
        <taxon>Oweniida</taxon>
        <taxon>Oweniidae</taxon>
        <taxon>Owenia</taxon>
    </lineage>
</organism>
<evidence type="ECO:0000256" key="1">
    <source>
        <dbReference type="RuleBase" id="RU361203"/>
    </source>
</evidence>
<dbReference type="InterPro" id="IPR029052">
    <property type="entry name" value="Metallo-depent_PP-like"/>
</dbReference>
<reference evidence="5" key="1">
    <citation type="submission" date="2022-03" db="EMBL/GenBank/DDBJ databases">
        <authorList>
            <person name="Martin C."/>
        </authorList>
    </citation>
    <scope>NUCLEOTIDE SEQUENCE</scope>
</reference>
<dbReference type="Pfam" id="PF00149">
    <property type="entry name" value="Metallophos"/>
    <property type="match status" value="1"/>
</dbReference>
<feature type="signal peptide" evidence="1">
    <location>
        <begin position="1"/>
        <end position="21"/>
    </location>
</feature>
<dbReference type="EC" id="3.1.3.2" evidence="1"/>
<keyword evidence="1" id="KW-0378">Hydrolase</keyword>
<feature type="chain" id="PRO_5042621174" description="Purple acid phosphatase" evidence="1">
    <location>
        <begin position="22"/>
        <end position="437"/>
    </location>
</feature>
<comment type="similarity">
    <text evidence="1">Belongs to the metallophosphoesterase superfamily. Purple acid phosphatase family.</text>
</comment>
<name>A0A8J1Y580_OWEFU</name>
<dbReference type="Gene3D" id="3.60.21.10">
    <property type="match status" value="1"/>
</dbReference>
<evidence type="ECO:0000259" key="4">
    <source>
        <dbReference type="Pfam" id="PF16656"/>
    </source>
</evidence>
<dbReference type="GO" id="GO:0003993">
    <property type="term" value="F:acid phosphatase activity"/>
    <property type="evidence" value="ECO:0007669"/>
    <property type="project" value="UniProtKB-EC"/>
</dbReference>
<accession>A0A8J1Y580</accession>
<dbReference type="InterPro" id="IPR008963">
    <property type="entry name" value="Purple_acid_Pase-like_N"/>
</dbReference>
<evidence type="ECO:0000313" key="6">
    <source>
        <dbReference type="Proteomes" id="UP000749559"/>
    </source>
</evidence>
<gene>
    <name evidence="5" type="ORF">OFUS_LOCUS18072</name>
</gene>
<evidence type="ECO:0000259" key="3">
    <source>
        <dbReference type="Pfam" id="PF14008"/>
    </source>
</evidence>
<dbReference type="InterPro" id="IPR025733">
    <property type="entry name" value="PAPs_C"/>
</dbReference>
<dbReference type="Gene3D" id="2.60.40.380">
    <property type="entry name" value="Purple acid phosphatase-like, N-terminal"/>
    <property type="match status" value="1"/>
</dbReference>
<dbReference type="CDD" id="cd00839">
    <property type="entry name" value="MPP_PAPs"/>
    <property type="match status" value="1"/>
</dbReference>
<dbReference type="InterPro" id="IPR041792">
    <property type="entry name" value="MPP_PAP"/>
</dbReference>
<dbReference type="SUPFAM" id="SSF56300">
    <property type="entry name" value="Metallo-dependent phosphatases"/>
    <property type="match status" value="1"/>
</dbReference>
<dbReference type="OrthoDB" id="45007at2759"/>
<dbReference type="SUPFAM" id="SSF49363">
    <property type="entry name" value="Purple acid phosphatase, N-terminal domain"/>
    <property type="match status" value="1"/>
</dbReference>
<comment type="catalytic activity">
    <reaction evidence="1">
        <text>a phosphate monoester + H2O = an alcohol + phosphate</text>
        <dbReference type="Rhea" id="RHEA:15017"/>
        <dbReference type="ChEBI" id="CHEBI:15377"/>
        <dbReference type="ChEBI" id="CHEBI:30879"/>
        <dbReference type="ChEBI" id="CHEBI:43474"/>
        <dbReference type="ChEBI" id="CHEBI:67140"/>
        <dbReference type="EC" id="3.1.3.2"/>
    </reaction>
</comment>
<dbReference type="Pfam" id="PF14008">
    <property type="entry name" value="Metallophos_C"/>
    <property type="match status" value="1"/>
</dbReference>
<dbReference type="InterPro" id="IPR004843">
    <property type="entry name" value="Calcineurin-like_PHP"/>
</dbReference>
<dbReference type="InterPro" id="IPR015914">
    <property type="entry name" value="PAPs_N"/>
</dbReference>
<dbReference type="Pfam" id="PF16656">
    <property type="entry name" value="Pur_ac_phosph_N"/>
    <property type="match status" value="1"/>
</dbReference>
<proteinExistence type="inferred from homology"/>